<gene>
    <name evidence="1" type="ORF">G2W53_020468</name>
</gene>
<organism evidence="1 2">
    <name type="scientific">Senna tora</name>
    <dbReference type="NCBI Taxonomy" id="362788"/>
    <lineage>
        <taxon>Eukaryota</taxon>
        <taxon>Viridiplantae</taxon>
        <taxon>Streptophyta</taxon>
        <taxon>Embryophyta</taxon>
        <taxon>Tracheophyta</taxon>
        <taxon>Spermatophyta</taxon>
        <taxon>Magnoliopsida</taxon>
        <taxon>eudicotyledons</taxon>
        <taxon>Gunneridae</taxon>
        <taxon>Pentapetalae</taxon>
        <taxon>rosids</taxon>
        <taxon>fabids</taxon>
        <taxon>Fabales</taxon>
        <taxon>Fabaceae</taxon>
        <taxon>Caesalpinioideae</taxon>
        <taxon>Cassia clade</taxon>
        <taxon>Senna</taxon>
    </lineage>
</organism>
<dbReference type="EMBL" id="JAAIUW010000006">
    <property type="protein sequence ID" value="KAF7829304.1"/>
    <property type="molecule type" value="Genomic_DNA"/>
</dbReference>
<name>A0A834U382_9FABA</name>
<evidence type="ECO:0000313" key="2">
    <source>
        <dbReference type="Proteomes" id="UP000634136"/>
    </source>
</evidence>
<dbReference type="AlphaFoldDB" id="A0A834U382"/>
<keyword evidence="2" id="KW-1185">Reference proteome</keyword>
<comment type="caution">
    <text evidence="1">The sequence shown here is derived from an EMBL/GenBank/DDBJ whole genome shotgun (WGS) entry which is preliminary data.</text>
</comment>
<sequence>MGALNVGKYSDFSGLGWVSEVKMHSSKEK</sequence>
<proteinExistence type="predicted"/>
<protein>
    <submittedName>
        <fullName evidence="1">Uncharacterized protein</fullName>
    </submittedName>
</protein>
<evidence type="ECO:0000313" key="1">
    <source>
        <dbReference type="EMBL" id="KAF7829304.1"/>
    </source>
</evidence>
<dbReference type="Proteomes" id="UP000634136">
    <property type="component" value="Unassembled WGS sequence"/>
</dbReference>
<accession>A0A834U382</accession>
<reference evidence="1" key="1">
    <citation type="submission" date="2020-09" db="EMBL/GenBank/DDBJ databases">
        <title>Genome-Enabled Discovery of Anthraquinone Biosynthesis in Senna tora.</title>
        <authorList>
            <person name="Kang S.-H."/>
            <person name="Pandey R.P."/>
            <person name="Lee C.-M."/>
            <person name="Sim J.-S."/>
            <person name="Jeong J.-T."/>
            <person name="Choi B.-S."/>
            <person name="Jung M."/>
            <person name="Ginzburg D."/>
            <person name="Zhao K."/>
            <person name="Won S.Y."/>
            <person name="Oh T.-J."/>
            <person name="Yu Y."/>
            <person name="Kim N.-H."/>
            <person name="Lee O.R."/>
            <person name="Lee T.-H."/>
            <person name="Bashyal P."/>
            <person name="Kim T.-S."/>
            <person name="Lee W.-H."/>
            <person name="Kawkins C."/>
            <person name="Kim C.-K."/>
            <person name="Kim J.S."/>
            <person name="Ahn B.O."/>
            <person name="Rhee S.Y."/>
            <person name="Sohng J.K."/>
        </authorList>
    </citation>
    <scope>NUCLEOTIDE SEQUENCE</scope>
    <source>
        <tissue evidence="1">Leaf</tissue>
    </source>
</reference>